<feature type="signal peptide" evidence="1">
    <location>
        <begin position="1"/>
        <end position="21"/>
    </location>
</feature>
<name>A0A7S0W6H6_9CRYP</name>
<dbReference type="EMBL" id="HBFN01034114">
    <property type="protein sequence ID" value="CAD8806087.1"/>
    <property type="molecule type" value="Transcribed_RNA"/>
</dbReference>
<organism evidence="2">
    <name type="scientific">Hemiselmis tepida</name>
    <dbReference type="NCBI Taxonomy" id="464990"/>
    <lineage>
        <taxon>Eukaryota</taxon>
        <taxon>Cryptophyceae</taxon>
        <taxon>Cryptomonadales</taxon>
        <taxon>Hemiselmidaceae</taxon>
        <taxon>Hemiselmis</taxon>
    </lineage>
</organism>
<evidence type="ECO:0008006" key="3">
    <source>
        <dbReference type="Google" id="ProtNLM"/>
    </source>
</evidence>
<protein>
    <recommendedName>
        <fullName evidence="3">Proteinase inhibitor I42 chagasin domain-containing protein</fullName>
    </recommendedName>
</protein>
<proteinExistence type="predicted"/>
<dbReference type="AlphaFoldDB" id="A0A7S0W6H6"/>
<evidence type="ECO:0000256" key="1">
    <source>
        <dbReference type="SAM" id="SignalP"/>
    </source>
</evidence>
<sequence length="135" mass="14681">MRVAALLLFLTLTCLIGLAHAAGQVVSFMGDSDHFEVTRFVEGPVGMEVEIRLPKSHGRKWAAMPSVDTATGNRRDAKQLSTIVKRLGQTDSEEMQTFSFKVEKAGIALLGVEMLEADDTIDEPVVRAHVTVKAA</sequence>
<keyword evidence="1" id="KW-0732">Signal</keyword>
<reference evidence="2" key="1">
    <citation type="submission" date="2021-01" db="EMBL/GenBank/DDBJ databases">
        <authorList>
            <person name="Corre E."/>
            <person name="Pelletier E."/>
            <person name="Niang G."/>
            <person name="Scheremetjew M."/>
            <person name="Finn R."/>
            <person name="Kale V."/>
            <person name="Holt S."/>
            <person name="Cochrane G."/>
            <person name="Meng A."/>
            <person name="Brown T."/>
            <person name="Cohen L."/>
        </authorList>
    </citation>
    <scope>NUCLEOTIDE SEQUENCE</scope>
    <source>
        <strain evidence="2">CCMP443</strain>
    </source>
</reference>
<accession>A0A7S0W6H6</accession>
<evidence type="ECO:0000313" key="2">
    <source>
        <dbReference type="EMBL" id="CAD8806087.1"/>
    </source>
</evidence>
<gene>
    <name evidence="2" type="ORF">HTEP1355_LOCUS19766</name>
</gene>
<feature type="chain" id="PRO_5031058742" description="Proteinase inhibitor I42 chagasin domain-containing protein" evidence="1">
    <location>
        <begin position="22"/>
        <end position="135"/>
    </location>
</feature>